<sequence length="38" mass="4417">MADEDELVHVNVNGSQEAVSRRRTPIQWRTSVHRTDIL</sequence>
<protein>
    <submittedName>
        <fullName evidence="1">Uncharacterized protein</fullName>
    </submittedName>
</protein>
<gene>
    <name evidence="1" type="ordered locus">RBRH_02196</name>
</gene>
<accession>E5AME6</accession>
<evidence type="ECO:0000313" key="1">
    <source>
        <dbReference type="EMBL" id="CBW76178.1"/>
    </source>
</evidence>
<dbReference type="EMBL" id="FR687359">
    <property type="protein sequence ID" value="CBW76178.1"/>
    <property type="molecule type" value="Genomic_DNA"/>
</dbReference>
<proteinExistence type="predicted"/>
<dbReference type="Proteomes" id="UP000007437">
    <property type="component" value="Chromosome"/>
</dbReference>
<evidence type="ECO:0000313" key="2">
    <source>
        <dbReference type="Proteomes" id="UP000007437"/>
    </source>
</evidence>
<organism evidence="1 2">
    <name type="scientific">Mycetohabitans rhizoxinica (strain DSM 19002 / CIP 109453 / HKI 454)</name>
    <name type="common">Paraburkholderia rhizoxinica</name>
    <dbReference type="NCBI Taxonomy" id="882378"/>
    <lineage>
        <taxon>Bacteria</taxon>
        <taxon>Pseudomonadati</taxon>
        <taxon>Pseudomonadota</taxon>
        <taxon>Betaproteobacteria</taxon>
        <taxon>Burkholderiales</taxon>
        <taxon>Burkholderiaceae</taxon>
        <taxon>Mycetohabitans</taxon>
    </lineage>
</organism>
<dbReference type="HOGENOM" id="CLU_3325751_0_0_4"/>
<dbReference type="KEGG" id="brh:RBRH_02196"/>
<reference evidence="1 2" key="1">
    <citation type="journal article" date="2011" name="J. Bacteriol.">
        <title>Complete genome sequence of Burkholderia rhizoxinica, an endosymbiont of Rhizopus microsporus.</title>
        <authorList>
            <person name="Lackner G."/>
            <person name="Moebius N."/>
            <person name="Partida-Martinez L."/>
            <person name="Hertweck C."/>
        </authorList>
    </citation>
    <scope>NUCLEOTIDE SEQUENCE [LARGE SCALE GENOMIC DNA]</scope>
    <source>
        <strain evidence="2">DSM 19002 / CIP 109453 / HKI 454</strain>
    </source>
</reference>
<dbReference type="AlphaFoldDB" id="E5AME6"/>
<name>E5AME6_MYCRK</name>